<reference evidence="2" key="1">
    <citation type="submission" date="2023-06" db="EMBL/GenBank/DDBJ databases">
        <title>Genome-scale phylogeny and comparative genomics of the fungal order Sordariales.</title>
        <authorList>
            <consortium name="Lawrence Berkeley National Laboratory"/>
            <person name="Hensen N."/>
            <person name="Bonometti L."/>
            <person name="Westerberg I."/>
            <person name="Brannstrom I.O."/>
            <person name="Guillou S."/>
            <person name="Cros-Aarteil S."/>
            <person name="Calhoun S."/>
            <person name="Haridas S."/>
            <person name="Kuo A."/>
            <person name="Mondo S."/>
            <person name="Pangilinan J."/>
            <person name="Riley R."/>
            <person name="LaButti K."/>
            <person name="Andreopoulos B."/>
            <person name="Lipzen A."/>
            <person name="Chen C."/>
            <person name="Yanf M."/>
            <person name="Daum C."/>
            <person name="Ng V."/>
            <person name="Clum A."/>
            <person name="Steindorff A."/>
            <person name="Ohm R."/>
            <person name="Martin F."/>
            <person name="Silar P."/>
            <person name="Natvig D."/>
            <person name="Lalanne C."/>
            <person name="Gautier V."/>
            <person name="Ament-velasquez S.L."/>
            <person name="Kruys A."/>
            <person name="Hutchinson M.I."/>
            <person name="Powell A.J."/>
            <person name="Barry K."/>
            <person name="Miller A.N."/>
            <person name="Grigoriev I.V."/>
            <person name="Debuchy R."/>
            <person name="Gladieux P."/>
            <person name="Thoren M.H."/>
            <person name="Johannesson H."/>
        </authorList>
    </citation>
    <scope>NUCLEOTIDE SEQUENCE</scope>
    <source>
        <strain evidence="2">SMH3187-1</strain>
    </source>
</reference>
<evidence type="ECO:0000313" key="2">
    <source>
        <dbReference type="EMBL" id="KAK0752199.1"/>
    </source>
</evidence>
<feature type="region of interest" description="Disordered" evidence="1">
    <location>
        <begin position="38"/>
        <end position="89"/>
    </location>
</feature>
<sequence length="729" mass="77965">MASLPEHWESDYDGNRWFFRYKPTGMIQYTFPKPGDEFPEFIDAAAPPLDLPPEEKLVSQQQVKRRGTSDSTSVKSPAGKQDDGVTSATLAKGEGGGFWFQPDFMYLGPGSYNDISPVDEQDEEQVGLGFDGKKGSGGQKGSETDADQAGRSRISPETSAGTTPLTSNSQPAAATPVLGSVVEVAEVAVELPTRRAAIGVVAELPSEMTARCRDETHPAPVELPDHRTAERSSGPVSYSGAFDIAPVELPTGHQSATGDTRSRATLPDVSEKRSGPPASSNSWHSHQNPTAQAVLQAHRPFSVAAEPAGEKYQPYNPVRYVPPPNDSRRASQPVVPPPHTGPRYGESISSNARYTMPAQGPSDAPSFLRPPQPPPKRPLDAGPEGNPPPPPLQGNMAATRVPSVLQPARGRPNLPLQTSVASIASSSKEYEPYSPYRELQDDIDQTVKLLASGMGEETGAASHRGSPLQHTASEKKKPNPVDNRGSFITRTNTLPLHMPSLPFMGGGSSHAQATTIPKPSPPPAPIAGIDTSSQGAETASRTETDLSDYMKYATAAPANSVDLPQPLNLARSSVVYPAYSPPSQPVNTQRRESEDNQHAAARHSFAGDLSTKPSSTFSVVSDFSTISEATTQTPPQPSSGHLLLIVTPTRPLSRLIDYLTSTAATFQFVPRFGAFGLSRHGIWNSIGGPSKPVYTITRQRDFYLESPKPWAGYAEAIEPFVVTLGRRPG</sequence>
<name>A0AA40F6P0_9PEZI</name>
<feature type="region of interest" description="Disordered" evidence="1">
    <location>
        <begin position="576"/>
        <end position="609"/>
    </location>
</feature>
<feature type="compositionally biased region" description="Polar residues" evidence="1">
    <location>
        <begin position="155"/>
        <end position="172"/>
    </location>
</feature>
<evidence type="ECO:0000313" key="3">
    <source>
        <dbReference type="Proteomes" id="UP001172155"/>
    </source>
</evidence>
<feature type="region of interest" description="Disordered" evidence="1">
    <location>
        <begin position="306"/>
        <end position="427"/>
    </location>
</feature>
<accession>A0AA40F6P0</accession>
<gene>
    <name evidence="2" type="ORF">B0T18DRAFT_388203</name>
</gene>
<feature type="compositionally biased region" description="Basic and acidic residues" evidence="1">
    <location>
        <begin position="211"/>
        <end position="230"/>
    </location>
</feature>
<feature type="compositionally biased region" description="Polar residues" evidence="1">
    <location>
        <begin position="530"/>
        <end position="541"/>
    </location>
</feature>
<dbReference type="AlphaFoldDB" id="A0AA40F6P0"/>
<feature type="region of interest" description="Disordered" evidence="1">
    <location>
        <begin position="455"/>
        <end position="484"/>
    </location>
</feature>
<comment type="caution">
    <text evidence="2">The sequence shown here is derived from an EMBL/GenBank/DDBJ whole genome shotgun (WGS) entry which is preliminary data.</text>
</comment>
<feature type="region of interest" description="Disordered" evidence="1">
    <location>
        <begin position="506"/>
        <end position="544"/>
    </location>
</feature>
<evidence type="ECO:0008006" key="4">
    <source>
        <dbReference type="Google" id="ProtNLM"/>
    </source>
</evidence>
<feature type="region of interest" description="Disordered" evidence="1">
    <location>
        <begin position="211"/>
        <end position="292"/>
    </location>
</feature>
<dbReference type="EMBL" id="JAUKUD010000002">
    <property type="protein sequence ID" value="KAK0752199.1"/>
    <property type="molecule type" value="Genomic_DNA"/>
</dbReference>
<protein>
    <recommendedName>
        <fullName evidence="4">WW domain-containing protein</fullName>
    </recommendedName>
</protein>
<organism evidence="2 3">
    <name type="scientific">Schizothecium vesticola</name>
    <dbReference type="NCBI Taxonomy" id="314040"/>
    <lineage>
        <taxon>Eukaryota</taxon>
        <taxon>Fungi</taxon>
        <taxon>Dikarya</taxon>
        <taxon>Ascomycota</taxon>
        <taxon>Pezizomycotina</taxon>
        <taxon>Sordariomycetes</taxon>
        <taxon>Sordariomycetidae</taxon>
        <taxon>Sordariales</taxon>
        <taxon>Schizotheciaceae</taxon>
        <taxon>Schizothecium</taxon>
    </lineage>
</organism>
<evidence type="ECO:0000256" key="1">
    <source>
        <dbReference type="SAM" id="MobiDB-lite"/>
    </source>
</evidence>
<keyword evidence="3" id="KW-1185">Reference proteome</keyword>
<proteinExistence type="predicted"/>
<dbReference type="Proteomes" id="UP001172155">
    <property type="component" value="Unassembled WGS sequence"/>
</dbReference>
<feature type="compositionally biased region" description="Polar residues" evidence="1">
    <location>
        <begin position="415"/>
        <end position="424"/>
    </location>
</feature>
<feature type="region of interest" description="Disordered" evidence="1">
    <location>
        <begin position="111"/>
        <end position="172"/>
    </location>
</feature>
<feature type="compositionally biased region" description="Polar residues" evidence="1">
    <location>
        <begin position="277"/>
        <end position="292"/>
    </location>
</feature>